<proteinExistence type="predicted"/>
<name>F0WAD3_9STRA</name>
<protein>
    <submittedName>
        <fullName evidence="3">Uncharacterized protein AlNc14C45G3663</fullName>
    </submittedName>
</protein>
<dbReference type="AlphaFoldDB" id="F0WAD3"/>
<feature type="region of interest" description="Disordered" evidence="1">
    <location>
        <begin position="1"/>
        <end position="82"/>
    </location>
</feature>
<organism evidence="3">
    <name type="scientific">Albugo laibachii Nc14</name>
    <dbReference type="NCBI Taxonomy" id="890382"/>
    <lineage>
        <taxon>Eukaryota</taxon>
        <taxon>Sar</taxon>
        <taxon>Stramenopiles</taxon>
        <taxon>Oomycota</taxon>
        <taxon>Peronosporomycetes</taxon>
        <taxon>Albuginales</taxon>
        <taxon>Albuginaceae</taxon>
        <taxon>Albugo</taxon>
    </lineage>
</organism>
<dbReference type="Gene3D" id="1.10.10.1210">
    <property type="entry name" value="MAGE homology domain, winged helix WH2 motif"/>
    <property type="match status" value="1"/>
</dbReference>
<dbReference type="Gene3D" id="1.10.10.1200">
    <property type="entry name" value="MAGE homology domain, winged helix WH1 motif"/>
    <property type="match status" value="1"/>
</dbReference>
<dbReference type="GO" id="GO:0005634">
    <property type="term" value="C:nucleus"/>
    <property type="evidence" value="ECO:0007669"/>
    <property type="project" value="TreeGrafter"/>
</dbReference>
<accession>F0WAD3</accession>
<evidence type="ECO:0000256" key="1">
    <source>
        <dbReference type="SAM" id="MobiDB-lite"/>
    </source>
</evidence>
<sequence>MRRKRISQGSQFLQDSRVTMMSTEREGDDEGLDSTGQSCNSEGLSQNRQAGRCSAQLLNEGNTQSQSSRPTSQSTQISQMSAKTRDDLTARLVRYLLYKASQKQIVRFDDITKDVYPQYRNISRYFFEKACIQLEDIFGYQIVQIKDASRQQFLIINAVTDQAHLSKINLARHCSSKGFLMMTLGLLCCADDNQLQEDELWVQLKSADPKVERNQDHPVLGDLSALLKCFENELYLRSKTQLDPDQKKIKVYMYGIRAELEIGKEAILNFVCKLITGQPLAED</sequence>
<dbReference type="HOGENOM" id="CLU_034438_0_0_1"/>
<evidence type="ECO:0000313" key="3">
    <source>
        <dbReference type="EMBL" id="CCA18104.1"/>
    </source>
</evidence>
<feature type="compositionally biased region" description="Low complexity" evidence="1">
    <location>
        <begin position="63"/>
        <end position="79"/>
    </location>
</feature>
<feature type="compositionally biased region" description="Polar residues" evidence="1">
    <location>
        <begin position="7"/>
        <end position="22"/>
    </location>
</feature>
<evidence type="ECO:0000259" key="2">
    <source>
        <dbReference type="PROSITE" id="PS50838"/>
    </source>
</evidence>
<dbReference type="PROSITE" id="PS50838">
    <property type="entry name" value="MAGE"/>
    <property type="match status" value="1"/>
</dbReference>
<dbReference type="InterPro" id="IPR041898">
    <property type="entry name" value="MAGE_WH1"/>
</dbReference>
<dbReference type="InterPro" id="IPR037445">
    <property type="entry name" value="MAGE"/>
</dbReference>
<dbReference type="Pfam" id="PF01454">
    <property type="entry name" value="MAGE"/>
    <property type="match status" value="1"/>
</dbReference>
<feature type="domain" description="MAGE" evidence="2">
    <location>
        <begin position="85"/>
        <end position="283"/>
    </location>
</feature>
<reference evidence="3" key="2">
    <citation type="submission" date="2011-02" db="EMBL/GenBank/DDBJ databases">
        <authorList>
            <person name="MacLean D."/>
        </authorList>
    </citation>
    <scope>NUCLEOTIDE SEQUENCE</scope>
</reference>
<dbReference type="SMART" id="SM01373">
    <property type="entry name" value="MAGE"/>
    <property type="match status" value="1"/>
</dbReference>
<feature type="compositionally biased region" description="Polar residues" evidence="1">
    <location>
        <begin position="34"/>
        <end position="49"/>
    </location>
</feature>
<dbReference type="PANTHER" id="PTHR11736">
    <property type="entry name" value="MELANOMA-ASSOCIATED ANTIGEN MAGE ANTIGEN"/>
    <property type="match status" value="1"/>
</dbReference>
<dbReference type="PANTHER" id="PTHR11736:SF14">
    <property type="entry name" value="NSE3 HOMOLOG, SMC5-SMC6 COMPLEX COMPONENT"/>
    <property type="match status" value="1"/>
</dbReference>
<dbReference type="InterPro" id="IPR002190">
    <property type="entry name" value="MHD_dom"/>
</dbReference>
<gene>
    <name evidence="3" type="primary">AlNc14C45G3663</name>
    <name evidence="3" type="ORF">ALNC14_042470</name>
</gene>
<dbReference type="EMBL" id="FR824090">
    <property type="protein sequence ID" value="CCA18104.1"/>
    <property type="molecule type" value="Genomic_DNA"/>
</dbReference>
<dbReference type="InterPro" id="IPR041899">
    <property type="entry name" value="MAGE_WH2"/>
</dbReference>
<reference evidence="3" key="1">
    <citation type="journal article" date="2011" name="PLoS Biol.">
        <title>Gene gain and loss during evolution of obligate parasitism in the white rust pathogen of Arabidopsis thaliana.</title>
        <authorList>
            <person name="Kemen E."/>
            <person name="Gardiner A."/>
            <person name="Schultz-Larsen T."/>
            <person name="Kemen A.C."/>
            <person name="Balmuth A.L."/>
            <person name="Robert-Seilaniantz A."/>
            <person name="Bailey K."/>
            <person name="Holub E."/>
            <person name="Studholme D.J."/>
            <person name="Maclean D."/>
            <person name="Jones J.D."/>
        </authorList>
    </citation>
    <scope>NUCLEOTIDE SEQUENCE</scope>
</reference>